<proteinExistence type="predicted"/>
<dbReference type="EMBL" id="AE008923">
    <property type="protein sequence ID" value="AAM34978.1"/>
    <property type="molecule type" value="Genomic_DNA"/>
</dbReference>
<dbReference type="KEGG" id="xac:XAC0086"/>
<feature type="compositionally biased region" description="Basic residues" evidence="1">
    <location>
        <begin position="10"/>
        <end position="23"/>
    </location>
</feature>
<reference evidence="2 3" key="1">
    <citation type="journal article" date="2002" name="Nature">
        <title>Comparison of the genomes of two Xanthomonas pathogens with differing host specificities.</title>
        <authorList>
            <person name="da Silva A.C."/>
            <person name="Ferro J.A."/>
            <person name="Reinach F.C."/>
            <person name="Farah C.S."/>
            <person name="Furlan L.R."/>
            <person name="Quaggio R.B."/>
            <person name="Monteiro-Vitorello C.B."/>
            <person name="Van Sluys M.A."/>
            <person name="Almeida N.F."/>
            <person name="Alves L.M."/>
            <person name="do Amaral A.M."/>
            <person name="Bertolini M.C."/>
            <person name="Camargo L.E."/>
            <person name="Camarotte G."/>
            <person name="Cannavan F."/>
            <person name="Cardozo J."/>
            <person name="Chambergo F."/>
            <person name="Ciapina L.P."/>
            <person name="Cicarelli R.M."/>
            <person name="Coutinho L.L."/>
            <person name="Cursino-Santos J.R."/>
            <person name="El-Dorry H."/>
            <person name="Faria J.B."/>
            <person name="Ferreira A.J."/>
            <person name="Ferreira R.C."/>
            <person name="Ferro M.I."/>
            <person name="Formighieri E.F."/>
            <person name="Franco M.C."/>
            <person name="Greggio C.C."/>
            <person name="Gruber A."/>
            <person name="Katsuyama A.M."/>
            <person name="Kishi L.T."/>
            <person name="Leite R.P."/>
            <person name="Lemos E.G."/>
            <person name="Lemos M.V."/>
            <person name="Locali E.C."/>
            <person name="Machado M.A."/>
            <person name="Madeira A.M."/>
            <person name="Martinez-Rossi N.M."/>
            <person name="Martins E.C."/>
            <person name="Meidanis J."/>
            <person name="Menck C.F."/>
            <person name="Miyaki C.Y."/>
            <person name="Moon D.H."/>
            <person name="Moreira L.M."/>
            <person name="Novo M.T."/>
            <person name="Okura V.K."/>
            <person name="Oliveira M.C."/>
            <person name="Oliveira V.R."/>
            <person name="Pereira H.A."/>
            <person name="Rossi A."/>
            <person name="Sena J.A."/>
            <person name="Silva C."/>
            <person name="de Souza R.F."/>
            <person name="Spinola L.A."/>
            <person name="Takita M.A."/>
            <person name="Tamura R.E."/>
            <person name="Teixeira E.C."/>
            <person name="Tezza R.I."/>
            <person name="Trindade dos Santos M."/>
            <person name="Truffi D."/>
            <person name="Tsai S.M."/>
            <person name="White F.F."/>
            <person name="Setubal J.C."/>
            <person name="Kitajima J.P."/>
        </authorList>
    </citation>
    <scope>NUCLEOTIDE SEQUENCE [LARGE SCALE GENOMIC DNA]</scope>
    <source>
        <strain evidence="2 3">306</strain>
    </source>
</reference>
<protein>
    <submittedName>
        <fullName evidence="2">Uncharacterized protein</fullName>
    </submittedName>
</protein>
<dbReference type="Proteomes" id="UP000000576">
    <property type="component" value="Chromosome"/>
</dbReference>
<evidence type="ECO:0000256" key="1">
    <source>
        <dbReference type="SAM" id="MobiDB-lite"/>
    </source>
</evidence>
<evidence type="ECO:0000313" key="3">
    <source>
        <dbReference type="Proteomes" id="UP000000576"/>
    </source>
</evidence>
<gene>
    <name evidence="2" type="ordered locus">XAC0086</name>
</gene>
<organism evidence="2 3">
    <name type="scientific">Xanthomonas axonopodis pv. citri (strain 306)</name>
    <dbReference type="NCBI Taxonomy" id="190486"/>
    <lineage>
        <taxon>Bacteria</taxon>
        <taxon>Pseudomonadati</taxon>
        <taxon>Pseudomonadota</taxon>
        <taxon>Gammaproteobacteria</taxon>
        <taxon>Lysobacterales</taxon>
        <taxon>Lysobacteraceae</taxon>
        <taxon>Xanthomonas</taxon>
    </lineage>
</organism>
<evidence type="ECO:0000313" key="2">
    <source>
        <dbReference type="EMBL" id="AAM34978.1"/>
    </source>
</evidence>
<accession>A0AAI7ZCA1</accession>
<sequence>MTRCRSQRERPRRLSAYGRKHMGKTGLSRMVSARQYPRMSVRARIQRSTLSRADAPALVDVEASRRCCTDRRALLARCAVDSLAYTPGCISRSCLDRVIADTQGAGSKEQRRCGDVQPGISRTPTGQPHEIRQHRTDKCANANANANACTCSVSRRADSPRTHHQRQRRLE</sequence>
<dbReference type="AlphaFoldDB" id="A0AAI7ZCA1"/>
<feature type="region of interest" description="Disordered" evidence="1">
    <location>
        <begin position="105"/>
        <end position="132"/>
    </location>
</feature>
<name>A0AAI7ZCA1_XANAC</name>
<feature type="region of interest" description="Disordered" evidence="1">
    <location>
        <begin position="1"/>
        <end position="24"/>
    </location>
</feature>